<protein>
    <submittedName>
        <fullName evidence="3">Uncharacterized protein</fullName>
    </submittedName>
</protein>
<evidence type="ECO:0000313" key="3">
    <source>
        <dbReference type="EnsemblPlants" id="OBART01G13490.1"/>
    </source>
</evidence>
<feature type="transmembrane region" description="Helical" evidence="2">
    <location>
        <begin position="15"/>
        <end position="33"/>
    </location>
</feature>
<accession>A0A0D3EN65</accession>
<keyword evidence="4" id="KW-1185">Reference proteome</keyword>
<organism evidence="3">
    <name type="scientific">Oryza barthii</name>
    <dbReference type="NCBI Taxonomy" id="65489"/>
    <lineage>
        <taxon>Eukaryota</taxon>
        <taxon>Viridiplantae</taxon>
        <taxon>Streptophyta</taxon>
        <taxon>Embryophyta</taxon>
        <taxon>Tracheophyta</taxon>
        <taxon>Spermatophyta</taxon>
        <taxon>Magnoliopsida</taxon>
        <taxon>Liliopsida</taxon>
        <taxon>Poales</taxon>
        <taxon>Poaceae</taxon>
        <taxon>BOP clade</taxon>
        <taxon>Oryzoideae</taxon>
        <taxon>Oryzeae</taxon>
        <taxon>Oryzinae</taxon>
        <taxon>Oryza</taxon>
    </lineage>
</organism>
<evidence type="ECO:0000313" key="4">
    <source>
        <dbReference type="Proteomes" id="UP000026960"/>
    </source>
</evidence>
<reference evidence="3" key="1">
    <citation type="journal article" date="2009" name="Rice">
        <title>De Novo Next Generation Sequencing of Plant Genomes.</title>
        <authorList>
            <person name="Rounsley S."/>
            <person name="Marri P.R."/>
            <person name="Yu Y."/>
            <person name="He R."/>
            <person name="Sisneros N."/>
            <person name="Goicoechea J.L."/>
            <person name="Lee S.J."/>
            <person name="Angelova A."/>
            <person name="Kudrna D."/>
            <person name="Luo M."/>
            <person name="Affourtit J."/>
            <person name="Desany B."/>
            <person name="Knight J."/>
            <person name="Niazi F."/>
            <person name="Egholm M."/>
            <person name="Wing R.A."/>
        </authorList>
    </citation>
    <scope>NUCLEOTIDE SEQUENCE [LARGE SCALE GENOMIC DNA]</scope>
    <source>
        <strain evidence="3">cv. IRGC 105608</strain>
    </source>
</reference>
<keyword evidence="2" id="KW-1133">Transmembrane helix</keyword>
<sequence>MDHFDLLALSGNNETLAKFAAFVVVQALVYLILSRSSAVFFSGAGAGTASAAAGRGEVGERPPPHGRAARRRDDTTTVR</sequence>
<dbReference type="EnsemblPlants" id="OBART01G13490.1">
    <property type="protein sequence ID" value="OBART01G13490.1"/>
    <property type="gene ID" value="OBART01G13490"/>
</dbReference>
<feature type="region of interest" description="Disordered" evidence="1">
    <location>
        <begin position="49"/>
        <end position="79"/>
    </location>
</feature>
<proteinExistence type="predicted"/>
<evidence type="ECO:0000256" key="1">
    <source>
        <dbReference type="SAM" id="MobiDB-lite"/>
    </source>
</evidence>
<dbReference type="Gramene" id="OBART01G13490.1">
    <property type="protein sequence ID" value="OBART01G13490.1"/>
    <property type="gene ID" value="OBART01G13490"/>
</dbReference>
<dbReference type="Proteomes" id="UP000026960">
    <property type="component" value="Chromosome 1"/>
</dbReference>
<reference evidence="3" key="2">
    <citation type="submission" date="2015-03" db="UniProtKB">
        <authorList>
            <consortium name="EnsemblPlants"/>
        </authorList>
    </citation>
    <scope>IDENTIFICATION</scope>
</reference>
<dbReference type="PaxDb" id="65489-OBART01G13490.1"/>
<dbReference type="AlphaFoldDB" id="A0A0D3EN65"/>
<dbReference type="HOGENOM" id="CLU_2609779_0_0_1"/>
<name>A0A0D3EN65_9ORYZ</name>
<keyword evidence="2" id="KW-0472">Membrane</keyword>
<keyword evidence="2" id="KW-0812">Transmembrane</keyword>
<evidence type="ECO:0000256" key="2">
    <source>
        <dbReference type="SAM" id="Phobius"/>
    </source>
</evidence>